<proteinExistence type="predicted"/>
<sequence length="290" mass="29296">MTGPVSALLDDGRLHLQHGPIDLIIGVEAPDDATCRIAYRAARDRFATVLDELVPELPLLRAPLGAAPQGQIARRMHRACGTVAQGDFVTPMAAVAGSVADTVLSAMLAATPLIRAHVNNGGDIALHLAPGAEYRAAIAGLDGQLAGQITLRATDGVGGIATSGQGGRSLSLGIAGAVTVLARDAATADAAATLIANAVDLPGHPAITRQPACDVWPDTDLGARPVVTHVAPLPPADIARALSHGVTRAQAMIDTGAIAAAALVLQGQGVTVGDFEDGATALKERSLSYA</sequence>
<dbReference type="InterPro" id="IPR003374">
    <property type="entry name" value="ApbE-like_sf"/>
</dbReference>
<dbReference type="Proteomes" id="UP001597151">
    <property type="component" value="Unassembled WGS sequence"/>
</dbReference>
<dbReference type="Gene3D" id="3.10.520.10">
    <property type="entry name" value="ApbE-like domains"/>
    <property type="match status" value="1"/>
</dbReference>
<gene>
    <name evidence="1" type="ORF">ACFQ3C_00515</name>
</gene>
<comment type="caution">
    <text evidence="1">The sequence shown here is derived from an EMBL/GenBank/DDBJ whole genome shotgun (WGS) entry which is preliminary data.</text>
</comment>
<organism evidence="1 2">
    <name type="scientific">Seohaeicola saemankumensis</name>
    <dbReference type="NCBI Taxonomy" id="481181"/>
    <lineage>
        <taxon>Bacteria</taxon>
        <taxon>Pseudomonadati</taxon>
        <taxon>Pseudomonadota</taxon>
        <taxon>Alphaproteobacteria</taxon>
        <taxon>Rhodobacterales</taxon>
        <taxon>Roseobacteraceae</taxon>
        <taxon>Seohaeicola</taxon>
    </lineage>
</organism>
<keyword evidence="2" id="KW-1185">Reference proteome</keyword>
<dbReference type="NCBIfam" id="NF003322">
    <property type="entry name" value="PRK04334.1-2"/>
    <property type="match status" value="1"/>
</dbReference>
<dbReference type="InterPro" id="IPR007183">
    <property type="entry name" value="UPF0280"/>
</dbReference>
<accession>A0ABW3T7Y1</accession>
<evidence type="ECO:0000313" key="2">
    <source>
        <dbReference type="Proteomes" id="UP001597151"/>
    </source>
</evidence>
<evidence type="ECO:0000313" key="1">
    <source>
        <dbReference type="EMBL" id="MFD1193148.1"/>
    </source>
</evidence>
<dbReference type="PIRSF" id="PIRSF006421">
    <property type="entry name" value="UCP006421"/>
    <property type="match status" value="1"/>
</dbReference>
<dbReference type="SUPFAM" id="SSF143631">
    <property type="entry name" value="ApbE-like"/>
    <property type="match status" value="1"/>
</dbReference>
<dbReference type="EMBL" id="JBHTKR010000001">
    <property type="protein sequence ID" value="MFD1193148.1"/>
    <property type="molecule type" value="Genomic_DNA"/>
</dbReference>
<reference evidence="2" key="1">
    <citation type="journal article" date="2019" name="Int. J. Syst. Evol. Microbiol.">
        <title>The Global Catalogue of Microorganisms (GCM) 10K type strain sequencing project: providing services to taxonomists for standard genome sequencing and annotation.</title>
        <authorList>
            <consortium name="The Broad Institute Genomics Platform"/>
            <consortium name="The Broad Institute Genome Sequencing Center for Infectious Disease"/>
            <person name="Wu L."/>
            <person name="Ma J."/>
        </authorList>
    </citation>
    <scope>NUCLEOTIDE SEQUENCE [LARGE SCALE GENOMIC DNA]</scope>
    <source>
        <strain evidence="2">CCUG 55328</strain>
    </source>
</reference>
<dbReference type="RefSeq" id="WP_380788133.1">
    <property type="nucleotide sequence ID" value="NZ_JBHTKR010000001.1"/>
</dbReference>
<name>A0ABW3T7Y1_9RHOB</name>
<protein>
    <submittedName>
        <fullName evidence="1">UPF0280 family protein</fullName>
    </submittedName>
</protein>